<name>A0AA40WD90_LEPIR</name>
<dbReference type="EMBL" id="JADDXF010000034">
    <property type="protein sequence ID" value="MBE8431201.1"/>
    <property type="molecule type" value="Genomic_DNA"/>
</dbReference>
<protein>
    <submittedName>
        <fullName evidence="1">Uncharacterized protein</fullName>
    </submittedName>
</protein>
<dbReference type="Proteomes" id="UP000644282">
    <property type="component" value="Unassembled WGS sequence"/>
</dbReference>
<sequence length="58" mass="6519">MSLWPGLIEVVRIFHFVGGATPITNDPKLHRVSYFGFWSYGWNLGAALNSNEFGTAIY</sequence>
<gene>
    <name evidence="1" type="ORF">IQB77_15355</name>
</gene>
<organism evidence="1 2">
    <name type="scientific">Leptospira interrogans serovar Pomona</name>
    <dbReference type="NCBI Taxonomy" id="44276"/>
    <lineage>
        <taxon>Bacteria</taxon>
        <taxon>Pseudomonadati</taxon>
        <taxon>Spirochaetota</taxon>
        <taxon>Spirochaetia</taxon>
        <taxon>Leptospirales</taxon>
        <taxon>Leptospiraceae</taxon>
        <taxon>Leptospira</taxon>
    </lineage>
</organism>
<accession>A0AA40WD90</accession>
<reference evidence="1" key="1">
    <citation type="submission" date="2020-10" db="EMBL/GenBank/DDBJ databases">
        <title>New Zealand Leptospira genomics.</title>
        <authorList>
            <person name="Wilkinson D.A."/>
            <person name="Nisa S."/>
            <person name="Moinet M."/>
            <person name="Benschop J."/>
        </authorList>
    </citation>
    <scope>NUCLEOTIDE SEQUENCE</scope>
    <source>
        <strain evidence="1">ESR8</strain>
    </source>
</reference>
<evidence type="ECO:0000313" key="1">
    <source>
        <dbReference type="EMBL" id="MBE8431201.1"/>
    </source>
</evidence>
<evidence type="ECO:0000313" key="2">
    <source>
        <dbReference type="Proteomes" id="UP000644282"/>
    </source>
</evidence>
<dbReference type="AlphaFoldDB" id="A0AA40WD90"/>
<comment type="caution">
    <text evidence="1">The sequence shown here is derived from an EMBL/GenBank/DDBJ whole genome shotgun (WGS) entry which is preliminary data.</text>
</comment>
<dbReference type="RefSeq" id="WP_154643266.1">
    <property type="nucleotide sequence ID" value="NZ_CP186594.1"/>
</dbReference>
<proteinExistence type="predicted"/>